<dbReference type="Pfam" id="PF09186">
    <property type="entry name" value="DUF1949"/>
    <property type="match status" value="1"/>
</dbReference>
<gene>
    <name evidence="4" type="ORF">NtB2_00513</name>
</gene>
<dbReference type="InterPro" id="IPR015796">
    <property type="entry name" value="Impact_YigZ-like"/>
</dbReference>
<dbReference type="Gene3D" id="3.30.230.30">
    <property type="entry name" value="Impact, N-terminal domain"/>
    <property type="match status" value="1"/>
</dbReference>
<sequence length="214" mass="24187">MTITISENHRREEEIKKSRFICQLARVQTEEEAQDFVQAMKKLHPKANHNCWTYVLGDHQEVQRMSDDGEPSGTAGVPMLEVLKKWELTNVVAVVTRYFGGIKLGAGGLIRAYAGSLAHALDEVGLVAYVPQRELYISLDYGLYDSLQRFLAERELVIQEAEFLEAVKVKLYVDEAVVPDLEAELTEQFQAKLSISKGEELIAEIPYKRELEGS</sequence>
<reference evidence="4 5" key="1">
    <citation type="journal article" date="2018" name="Genome Announc.">
        <title>Draft Genome Sequence of Lactococcus sp. Strain NtB2 (JCM 32569), Isolated from the Gut of the Higher Termite Nasutitermes takasagoensis.</title>
        <authorList>
            <person name="Noda S."/>
            <person name="Aihara C."/>
            <person name="Yuki M."/>
            <person name="Ohkuma M."/>
        </authorList>
    </citation>
    <scope>NUCLEOTIDE SEQUENCE [LARGE SCALE GENOMIC DNA]</scope>
    <source>
        <strain evidence="4 5">NtB2</strain>
    </source>
</reference>
<dbReference type="SUPFAM" id="SSF54211">
    <property type="entry name" value="Ribosomal protein S5 domain 2-like"/>
    <property type="match status" value="1"/>
</dbReference>
<dbReference type="Pfam" id="PF01205">
    <property type="entry name" value="Impact_N"/>
    <property type="match status" value="1"/>
</dbReference>
<evidence type="ECO:0000313" key="5">
    <source>
        <dbReference type="Proteomes" id="UP000245021"/>
    </source>
</evidence>
<protein>
    <submittedName>
        <fullName evidence="4">YigZ family protein</fullName>
    </submittedName>
</protein>
<dbReference type="Gene3D" id="3.30.70.240">
    <property type="match status" value="1"/>
</dbReference>
<name>A0A2R5HJG9_9LACT</name>
<dbReference type="PANTHER" id="PTHR16301:SF20">
    <property type="entry name" value="IMPACT FAMILY MEMBER YIGZ"/>
    <property type="match status" value="1"/>
</dbReference>
<dbReference type="InterPro" id="IPR036956">
    <property type="entry name" value="Impact_N_sf"/>
</dbReference>
<comment type="caution">
    <text evidence="4">The sequence shown here is derived from an EMBL/GenBank/DDBJ whole genome shotgun (WGS) entry which is preliminary data.</text>
</comment>
<feature type="domain" description="UPF0029" evidence="3">
    <location>
        <begin position="137"/>
        <end position="191"/>
    </location>
</feature>
<dbReference type="InterPro" id="IPR023582">
    <property type="entry name" value="Impact"/>
</dbReference>
<evidence type="ECO:0000256" key="1">
    <source>
        <dbReference type="ARBA" id="ARBA00007665"/>
    </source>
</evidence>
<dbReference type="RefSeq" id="WP_109245372.1">
    <property type="nucleotide sequence ID" value="NZ_BFFO01000002.1"/>
</dbReference>
<evidence type="ECO:0000259" key="3">
    <source>
        <dbReference type="Pfam" id="PF09186"/>
    </source>
</evidence>
<dbReference type="InterPro" id="IPR015269">
    <property type="entry name" value="UPF0029_Impact_C"/>
</dbReference>
<dbReference type="InterPro" id="IPR020569">
    <property type="entry name" value="UPF0029_Impact_CS"/>
</dbReference>
<dbReference type="PROSITE" id="PS00910">
    <property type="entry name" value="UPF0029"/>
    <property type="match status" value="1"/>
</dbReference>
<evidence type="ECO:0000313" key="4">
    <source>
        <dbReference type="EMBL" id="GBG96401.1"/>
    </source>
</evidence>
<dbReference type="InterPro" id="IPR020568">
    <property type="entry name" value="Ribosomal_Su5_D2-typ_SF"/>
</dbReference>
<keyword evidence="5" id="KW-1185">Reference proteome</keyword>
<accession>A0A2R5HJG9</accession>
<dbReference type="GO" id="GO:0005737">
    <property type="term" value="C:cytoplasm"/>
    <property type="evidence" value="ECO:0007669"/>
    <property type="project" value="TreeGrafter"/>
</dbReference>
<dbReference type="Proteomes" id="UP000245021">
    <property type="component" value="Unassembled WGS sequence"/>
</dbReference>
<dbReference type="EMBL" id="BFFO01000002">
    <property type="protein sequence ID" value="GBG96401.1"/>
    <property type="molecule type" value="Genomic_DNA"/>
</dbReference>
<dbReference type="NCBIfam" id="TIGR00257">
    <property type="entry name" value="IMPACT_YIGZ"/>
    <property type="match status" value="1"/>
</dbReference>
<dbReference type="InterPro" id="IPR001498">
    <property type="entry name" value="Impact_N"/>
</dbReference>
<dbReference type="SUPFAM" id="SSF54980">
    <property type="entry name" value="EF-G C-terminal domain-like"/>
    <property type="match status" value="1"/>
</dbReference>
<feature type="domain" description="Impact N-terminal" evidence="2">
    <location>
        <begin position="16"/>
        <end position="121"/>
    </location>
</feature>
<proteinExistence type="inferred from homology"/>
<dbReference type="InterPro" id="IPR035647">
    <property type="entry name" value="EFG_III/V"/>
</dbReference>
<dbReference type="OrthoDB" id="9813771at2"/>
<dbReference type="PANTHER" id="PTHR16301">
    <property type="entry name" value="IMPACT-RELATED"/>
    <property type="match status" value="1"/>
</dbReference>
<comment type="similarity">
    <text evidence="1">Belongs to the IMPACT family.</text>
</comment>
<dbReference type="GO" id="GO:0006446">
    <property type="term" value="P:regulation of translational initiation"/>
    <property type="evidence" value="ECO:0007669"/>
    <property type="project" value="TreeGrafter"/>
</dbReference>
<dbReference type="AlphaFoldDB" id="A0A2R5HJG9"/>
<evidence type="ECO:0000259" key="2">
    <source>
        <dbReference type="Pfam" id="PF01205"/>
    </source>
</evidence>
<organism evidence="4 5">
    <name type="scientific">Lactococcus termiticola</name>
    <dbReference type="NCBI Taxonomy" id="2169526"/>
    <lineage>
        <taxon>Bacteria</taxon>
        <taxon>Bacillati</taxon>
        <taxon>Bacillota</taxon>
        <taxon>Bacilli</taxon>
        <taxon>Lactobacillales</taxon>
        <taxon>Streptococcaceae</taxon>
        <taxon>Lactococcus</taxon>
    </lineage>
</organism>